<feature type="transmembrane region" description="Helical" evidence="1">
    <location>
        <begin position="21"/>
        <end position="40"/>
    </location>
</feature>
<proteinExistence type="predicted"/>
<keyword evidence="1" id="KW-0472">Membrane</keyword>
<organism evidence="2">
    <name type="scientific">marine sediment metagenome</name>
    <dbReference type="NCBI Taxonomy" id="412755"/>
    <lineage>
        <taxon>unclassified sequences</taxon>
        <taxon>metagenomes</taxon>
        <taxon>ecological metagenomes</taxon>
    </lineage>
</organism>
<dbReference type="EMBL" id="LAZR01005393">
    <property type="protein sequence ID" value="KKN00302.1"/>
    <property type="molecule type" value="Genomic_DNA"/>
</dbReference>
<sequence length="163" mass="17643">MKNEKRHVIDKLKKNKFFMGVFILGLVVMLGSGVYAIWLISFQGTTGFIVDSTSPISLSNDFSISNINNTDSEVSKLEFVSFVNVDGDVNYGISVDTITDDVTSDNCNPSGDGSVSLTYDGVPVSDGDNITVSQGTTYFNVTTTLKARSCPQNFTTEVILTPQ</sequence>
<comment type="caution">
    <text evidence="2">The sequence shown here is derived from an EMBL/GenBank/DDBJ whole genome shotgun (WGS) entry which is preliminary data.</text>
</comment>
<keyword evidence="1" id="KW-0812">Transmembrane</keyword>
<accession>A0A0F9MLS3</accession>
<evidence type="ECO:0000256" key="1">
    <source>
        <dbReference type="SAM" id="Phobius"/>
    </source>
</evidence>
<evidence type="ECO:0000313" key="2">
    <source>
        <dbReference type="EMBL" id="KKN00302.1"/>
    </source>
</evidence>
<keyword evidence="1" id="KW-1133">Transmembrane helix</keyword>
<protein>
    <submittedName>
        <fullName evidence="2">Uncharacterized protein</fullName>
    </submittedName>
</protein>
<gene>
    <name evidence="2" type="ORF">LCGC14_1139250</name>
</gene>
<dbReference type="AlphaFoldDB" id="A0A0F9MLS3"/>
<reference evidence="2" key="1">
    <citation type="journal article" date="2015" name="Nature">
        <title>Complex archaea that bridge the gap between prokaryotes and eukaryotes.</title>
        <authorList>
            <person name="Spang A."/>
            <person name="Saw J.H."/>
            <person name="Jorgensen S.L."/>
            <person name="Zaremba-Niedzwiedzka K."/>
            <person name="Martijn J."/>
            <person name="Lind A.E."/>
            <person name="van Eijk R."/>
            <person name="Schleper C."/>
            <person name="Guy L."/>
            <person name="Ettema T.J."/>
        </authorList>
    </citation>
    <scope>NUCLEOTIDE SEQUENCE</scope>
</reference>
<name>A0A0F9MLS3_9ZZZZ</name>